<sequence>MRTRLVFYDSVEARRCGCTCSSSRGREATAGTLLQDHLRSSCRWDETILSQNTGSPLPGLLSFSCHRDFSAVHLRSGQTLPAVTTSEKTSKGK</sequence>
<accession>A0AAV7NWY0</accession>
<evidence type="ECO:0000313" key="2">
    <source>
        <dbReference type="Proteomes" id="UP001066276"/>
    </source>
</evidence>
<dbReference type="AlphaFoldDB" id="A0AAV7NWY0"/>
<proteinExistence type="predicted"/>
<dbReference type="EMBL" id="JANPWB010000012">
    <property type="protein sequence ID" value="KAJ1119357.1"/>
    <property type="molecule type" value="Genomic_DNA"/>
</dbReference>
<keyword evidence="2" id="KW-1185">Reference proteome</keyword>
<organism evidence="1 2">
    <name type="scientific">Pleurodeles waltl</name>
    <name type="common">Iberian ribbed newt</name>
    <dbReference type="NCBI Taxonomy" id="8319"/>
    <lineage>
        <taxon>Eukaryota</taxon>
        <taxon>Metazoa</taxon>
        <taxon>Chordata</taxon>
        <taxon>Craniata</taxon>
        <taxon>Vertebrata</taxon>
        <taxon>Euteleostomi</taxon>
        <taxon>Amphibia</taxon>
        <taxon>Batrachia</taxon>
        <taxon>Caudata</taxon>
        <taxon>Salamandroidea</taxon>
        <taxon>Salamandridae</taxon>
        <taxon>Pleurodelinae</taxon>
        <taxon>Pleurodeles</taxon>
    </lineage>
</organism>
<comment type="caution">
    <text evidence="1">The sequence shown here is derived from an EMBL/GenBank/DDBJ whole genome shotgun (WGS) entry which is preliminary data.</text>
</comment>
<dbReference type="Proteomes" id="UP001066276">
    <property type="component" value="Chromosome 8"/>
</dbReference>
<reference evidence="1" key="1">
    <citation type="journal article" date="2022" name="bioRxiv">
        <title>Sequencing and chromosome-scale assembly of the giantPleurodeles waltlgenome.</title>
        <authorList>
            <person name="Brown T."/>
            <person name="Elewa A."/>
            <person name="Iarovenko S."/>
            <person name="Subramanian E."/>
            <person name="Araus A.J."/>
            <person name="Petzold A."/>
            <person name="Susuki M."/>
            <person name="Suzuki K.-i.T."/>
            <person name="Hayashi T."/>
            <person name="Toyoda A."/>
            <person name="Oliveira C."/>
            <person name="Osipova E."/>
            <person name="Leigh N.D."/>
            <person name="Simon A."/>
            <person name="Yun M.H."/>
        </authorList>
    </citation>
    <scope>NUCLEOTIDE SEQUENCE</scope>
    <source>
        <strain evidence="1">20211129_DDA</strain>
        <tissue evidence="1">Liver</tissue>
    </source>
</reference>
<protein>
    <submittedName>
        <fullName evidence="1">Uncharacterized protein</fullName>
    </submittedName>
</protein>
<name>A0AAV7NWY0_PLEWA</name>
<evidence type="ECO:0000313" key="1">
    <source>
        <dbReference type="EMBL" id="KAJ1119357.1"/>
    </source>
</evidence>
<gene>
    <name evidence="1" type="ORF">NDU88_007543</name>
</gene>